<accession>A0A4Y2VL50</accession>
<dbReference type="InterPro" id="IPR008906">
    <property type="entry name" value="HATC_C_dom"/>
</dbReference>
<feature type="domain" description="HAT C-terminal dimerisation" evidence="1">
    <location>
        <begin position="150"/>
        <end position="213"/>
    </location>
</feature>
<evidence type="ECO:0000259" key="1">
    <source>
        <dbReference type="Pfam" id="PF05699"/>
    </source>
</evidence>
<dbReference type="InterPro" id="IPR012337">
    <property type="entry name" value="RNaseH-like_sf"/>
</dbReference>
<dbReference type="AlphaFoldDB" id="A0A4Y2VL50"/>
<dbReference type="OrthoDB" id="6611647at2759"/>
<proteinExistence type="predicted"/>
<dbReference type="GO" id="GO:0046983">
    <property type="term" value="F:protein dimerization activity"/>
    <property type="evidence" value="ECO:0007669"/>
    <property type="project" value="InterPro"/>
</dbReference>
<name>A0A4Y2VL50_ARAVE</name>
<protein>
    <recommendedName>
        <fullName evidence="1">HAT C-terminal dimerisation domain-containing protein</fullName>
    </recommendedName>
</protein>
<dbReference type="PANTHER" id="PTHR45913">
    <property type="entry name" value="EPM2A-INTERACTING PROTEIN 1"/>
    <property type="match status" value="1"/>
</dbReference>
<gene>
    <name evidence="3" type="ORF">AVEN_144930_1</name>
    <name evidence="2" type="ORF">AVEN_40320_1</name>
</gene>
<dbReference type="PANTHER" id="PTHR45913:SF10">
    <property type="entry name" value="DUF4371 DOMAIN-CONTAINING PROTEIN"/>
    <property type="match status" value="1"/>
</dbReference>
<dbReference type="EMBL" id="BGPR01049033">
    <property type="protein sequence ID" value="GBO26025.1"/>
    <property type="molecule type" value="Genomic_DNA"/>
</dbReference>
<comment type="caution">
    <text evidence="2">The sequence shown here is derived from an EMBL/GenBank/DDBJ whole genome shotgun (WGS) entry which is preliminary data.</text>
</comment>
<dbReference type="Proteomes" id="UP000499080">
    <property type="component" value="Unassembled WGS sequence"/>
</dbReference>
<dbReference type="SUPFAM" id="SSF53098">
    <property type="entry name" value="Ribonuclease H-like"/>
    <property type="match status" value="1"/>
</dbReference>
<evidence type="ECO:0000313" key="2">
    <source>
        <dbReference type="EMBL" id="GBO26025.1"/>
    </source>
</evidence>
<organism evidence="2 4">
    <name type="scientific">Araneus ventricosus</name>
    <name type="common">Orbweaver spider</name>
    <name type="synonym">Epeira ventricosa</name>
    <dbReference type="NCBI Taxonomy" id="182803"/>
    <lineage>
        <taxon>Eukaryota</taxon>
        <taxon>Metazoa</taxon>
        <taxon>Ecdysozoa</taxon>
        <taxon>Arthropoda</taxon>
        <taxon>Chelicerata</taxon>
        <taxon>Arachnida</taxon>
        <taxon>Araneae</taxon>
        <taxon>Araneomorphae</taxon>
        <taxon>Entelegynae</taxon>
        <taxon>Araneoidea</taxon>
        <taxon>Araneidae</taxon>
        <taxon>Araneus</taxon>
    </lineage>
</organism>
<evidence type="ECO:0000313" key="3">
    <source>
        <dbReference type="EMBL" id="GBO26119.1"/>
    </source>
</evidence>
<reference evidence="2 4" key="1">
    <citation type="journal article" date="2019" name="Sci. Rep.">
        <title>Orb-weaving spider Araneus ventricosus genome elucidates the spidroin gene catalogue.</title>
        <authorList>
            <person name="Kono N."/>
            <person name="Nakamura H."/>
            <person name="Ohtoshi R."/>
            <person name="Moran D.A.P."/>
            <person name="Shinohara A."/>
            <person name="Yoshida Y."/>
            <person name="Fujiwara M."/>
            <person name="Mori M."/>
            <person name="Tomita M."/>
            <person name="Arakawa K."/>
        </authorList>
    </citation>
    <scope>NUCLEOTIDE SEQUENCE [LARGE SCALE GENOMIC DNA]</scope>
</reference>
<sequence length="235" mass="27497">MFDALLDEVNSVYNGLLRYNNVPWKNIITRNYKYFPNLKKNINDLDIHEKPGEETVTEEFISVIVSSFNEFSARFSQFKELSETLKFIMYPSFDKLNLSQFDWLEIEEFEILLIDSQSSSIWIQKFIETRKELELIETERLTSNISKNVNNKILETWNSLPDTFNCLKKLARAILTIFSSTYACESLFSEMNNIKDSLRNRLTDDSSSACILLKVTSYNPNICYLSSNLQQQKSH</sequence>
<evidence type="ECO:0000313" key="4">
    <source>
        <dbReference type="Proteomes" id="UP000499080"/>
    </source>
</evidence>
<keyword evidence="4" id="KW-1185">Reference proteome</keyword>
<dbReference type="EMBL" id="BGPR01049128">
    <property type="protein sequence ID" value="GBO26119.1"/>
    <property type="molecule type" value="Genomic_DNA"/>
</dbReference>
<dbReference type="Pfam" id="PF05699">
    <property type="entry name" value="Dimer_Tnp_hAT"/>
    <property type="match status" value="1"/>
</dbReference>